<comment type="subcellular location">
    <subcellularLocation>
        <location evidence="1">Cell membrane</location>
        <topology evidence="1">Multi-pass membrane protein</topology>
    </subcellularLocation>
</comment>
<feature type="transmembrane region" description="Helical" evidence="8">
    <location>
        <begin position="20"/>
        <end position="44"/>
    </location>
</feature>
<dbReference type="EMBL" id="CP101185">
    <property type="protein sequence ID" value="UYV95917.1"/>
    <property type="molecule type" value="Genomic_DNA"/>
</dbReference>
<evidence type="ECO:0000256" key="6">
    <source>
        <dbReference type="ARBA" id="ARBA00023136"/>
    </source>
</evidence>
<protein>
    <submittedName>
        <fullName evidence="10">Phosphatase PAP2 family protein</fullName>
    </submittedName>
</protein>
<name>A0AAX3EFH8_PAEUR</name>
<dbReference type="GO" id="GO:0016787">
    <property type="term" value="F:hydrolase activity"/>
    <property type="evidence" value="ECO:0007669"/>
    <property type="project" value="UniProtKB-KW"/>
</dbReference>
<dbReference type="PANTHER" id="PTHR14969">
    <property type="entry name" value="SPHINGOSINE-1-PHOSPHATE PHOSPHOHYDROLASE"/>
    <property type="match status" value="1"/>
</dbReference>
<evidence type="ECO:0000256" key="5">
    <source>
        <dbReference type="ARBA" id="ARBA00022989"/>
    </source>
</evidence>
<evidence type="ECO:0000256" key="3">
    <source>
        <dbReference type="ARBA" id="ARBA00022692"/>
    </source>
</evidence>
<dbReference type="Pfam" id="PF01569">
    <property type="entry name" value="PAP2"/>
    <property type="match status" value="1"/>
</dbReference>
<organism evidence="10 11">
    <name type="scientific">Paenarthrobacter ureafaciens</name>
    <dbReference type="NCBI Taxonomy" id="37931"/>
    <lineage>
        <taxon>Bacteria</taxon>
        <taxon>Bacillati</taxon>
        <taxon>Actinomycetota</taxon>
        <taxon>Actinomycetes</taxon>
        <taxon>Micrococcales</taxon>
        <taxon>Micrococcaceae</taxon>
        <taxon>Paenarthrobacter</taxon>
    </lineage>
</organism>
<keyword evidence="11" id="KW-1185">Reference proteome</keyword>
<feature type="region of interest" description="Disordered" evidence="7">
    <location>
        <begin position="201"/>
        <end position="222"/>
    </location>
</feature>
<keyword evidence="3 8" id="KW-0812">Transmembrane</keyword>
<dbReference type="SUPFAM" id="SSF48317">
    <property type="entry name" value="Acid phosphatase/Vanadium-dependent haloperoxidase"/>
    <property type="match status" value="1"/>
</dbReference>
<keyword evidence="5 8" id="KW-1133">Transmembrane helix</keyword>
<dbReference type="RefSeq" id="WP_069694953.1">
    <property type="nucleotide sequence ID" value="NZ_CP043010.1"/>
</dbReference>
<evidence type="ECO:0000259" key="9">
    <source>
        <dbReference type="SMART" id="SM00014"/>
    </source>
</evidence>
<dbReference type="Gene3D" id="1.20.144.10">
    <property type="entry name" value="Phosphatidic acid phosphatase type 2/haloperoxidase"/>
    <property type="match status" value="1"/>
</dbReference>
<dbReference type="AlphaFoldDB" id="A0AAX3EFH8"/>
<dbReference type="Proteomes" id="UP001163293">
    <property type="component" value="Chromosome"/>
</dbReference>
<evidence type="ECO:0000256" key="2">
    <source>
        <dbReference type="ARBA" id="ARBA00022475"/>
    </source>
</evidence>
<dbReference type="InterPro" id="IPR000326">
    <property type="entry name" value="PAP2/HPO"/>
</dbReference>
<feature type="domain" description="Phosphatidic acid phosphatase type 2/haloperoxidase" evidence="9">
    <location>
        <begin position="56"/>
        <end position="168"/>
    </location>
</feature>
<dbReference type="GO" id="GO:0005886">
    <property type="term" value="C:plasma membrane"/>
    <property type="evidence" value="ECO:0007669"/>
    <property type="project" value="UniProtKB-SubCell"/>
</dbReference>
<evidence type="ECO:0000256" key="4">
    <source>
        <dbReference type="ARBA" id="ARBA00022801"/>
    </source>
</evidence>
<keyword evidence="6 8" id="KW-0472">Membrane</keyword>
<keyword evidence="2" id="KW-1003">Cell membrane</keyword>
<reference evidence="10" key="1">
    <citation type="submission" date="2022-07" db="EMBL/GenBank/DDBJ databases">
        <authorList>
            <person name="Wu T."/>
        </authorList>
    </citation>
    <scope>NUCLEOTIDE SEQUENCE</scope>
    <source>
        <strain evidence="10">SD-1</strain>
    </source>
</reference>
<sequence length="222" mass="23717">MDRDWYLALNLLARQTPWLHGFMASYALWGGLVLLSVLLVIGWLRGRLQPDAPARSASALLTGVAVVAAVVLNQQLLSPVVGRVRPCHAVAGALALLPCGQDFSMPSDHCIMAGAFMAGLFFVSRRLGIVAVIAAAALAFGRVYTGMHYPTDTMAGLAAGALIALVLQWILHRPVSRLLLRLTRTPLAVLVQAPRAATDAACSRQPGKMTESTMARGTRREP</sequence>
<dbReference type="SMART" id="SM00014">
    <property type="entry name" value="acidPPc"/>
    <property type="match status" value="1"/>
</dbReference>
<keyword evidence="4" id="KW-0378">Hydrolase</keyword>
<evidence type="ECO:0000256" key="7">
    <source>
        <dbReference type="SAM" id="MobiDB-lite"/>
    </source>
</evidence>
<evidence type="ECO:0000256" key="8">
    <source>
        <dbReference type="SAM" id="Phobius"/>
    </source>
</evidence>
<feature type="transmembrane region" description="Helical" evidence="8">
    <location>
        <begin position="129"/>
        <end position="147"/>
    </location>
</feature>
<accession>A0AAX3EFH8</accession>
<dbReference type="InterPro" id="IPR036938">
    <property type="entry name" value="PAP2/HPO_sf"/>
</dbReference>
<evidence type="ECO:0000256" key="1">
    <source>
        <dbReference type="ARBA" id="ARBA00004651"/>
    </source>
</evidence>
<gene>
    <name evidence="10" type="ORF">NL394_12560</name>
</gene>
<evidence type="ECO:0000313" key="11">
    <source>
        <dbReference type="Proteomes" id="UP001163293"/>
    </source>
</evidence>
<dbReference type="PANTHER" id="PTHR14969:SF62">
    <property type="entry name" value="DECAPRENYLPHOSPHORYL-5-PHOSPHORIBOSE PHOSPHATASE RV3807C-RELATED"/>
    <property type="match status" value="1"/>
</dbReference>
<evidence type="ECO:0000313" key="10">
    <source>
        <dbReference type="EMBL" id="UYV95917.1"/>
    </source>
</evidence>
<feature type="transmembrane region" description="Helical" evidence="8">
    <location>
        <begin position="153"/>
        <end position="171"/>
    </location>
</feature>
<proteinExistence type="predicted"/>